<dbReference type="GO" id="GO:0003700">
    <property type="term" value="F:DNA-binding transcription factor activity"/>
    <property type="evidence" value="ECO:0007669"/>
    <property type="project" value="InterPro"/>
</dbReference>
<dbReference type="PROSITE" id="PS50987">
    <property type="entry name" value="HTH_ARSR_2"/>
    <property type="match status" value="1"/>
</dbReference>
<accession>A0A4Q0MJZ5</accession>
<proteinExistence type="predicted"/>
<dbReference type="PANTHER" id="PTHR39168">
    <property type="entry name" value="TRANSCRIPTIONAL REGULATOR-RELATED"/>
    <property type="match status" value="1"/>
</dbReference>
<protein>
    <submittedName>
        <fullName evidence="3">ArsR family transcriptional regulator</fullName>
    </submittedName>
</protein>
<reference evidence="3 4" key="1">
    <citation type="submission" date="2018-12" db="EMBL/GenBank/DDBJ databases">
        <title>bacterium Hansschlegelia zhihuaiae S113.</title>
        <authorList>
            <person name="He J."/>
        </authorList>
    </citation>
    <scope>NUCLEOTIDE SEQUENCE [LARGE SCALE GENOMIC DNA]</scope>
    <source>
        <strain evidence="3 4">S 113</strain>
    </source>
</reference>
<dbReference type="SUPFAM" id="SSF46785">
    <property type="entry name" value="Winged helix' DNA-binding domain"/>
    <property type="match status" value="1"/>
</dbReference>
<dbReference type="Proteomes" id="UP000289708">
    <property type="component" value="Unassembled WGS sequence"/>
</dbReference>
<dbReference type="EMBL" id="RYFI01000008">
    <property type="protein sequence ID" value="RXF73449.1"/>
    <property type="molecule type" value="Genomic_DNA"/>
</dbReference>
<feature type="domain" description="HTH arsR-type" evidence="2">
    <location>
        <begin position="2"/>
        <end position="97"/>
    </location>
</feature>
<dbReference type="GO" id="GO:0097063">
    <property type="term" value="F:cadmium ion sensor activity"/>
    <property type="evidence" value="ECO:0007669"/>
    <property type="project" value="TreeGrafter"/>
</dbReference>
<evidence type="ECO:0000259" key="2">
    <source>
        <dbReference type="PROSITE" id="PS50987"/>
    </source>
</evidence>
<organism evidence="3 4">
    <name type="scientific">Hansschlegelia zhihuaiae</name>
    <dbReference type="NCBI Taxonomy" id="405005"/>
    <lineage>
        <taxon>Bacteria</taxon>
        <taxon>Pseudomonadati</taxon>
        <taxon>Pseudomonadota</taxon>
        <taxon>Alphaproteobacteria</taxon>
        <taxon>Hyphomicrobiales</taxon>
        <taxon>Methylopilaceae</taxon>
        <taxon>Hansschlegelia</taxon>
    </lineage>
</organism>
<dbReference type="InterPro" id="IPR001845">
    <property type="entry name" value="HTH_ArsR_DNA-bd_dom"/>
</dbReference>
<dbReference type="GO" id="GO:0010288">
    <property type="term" value="P:response to lead ion"/>
    <property type="evidence" value="ECO:0007669"/>
    <property type="project" value="TreeGrafter"/>
</dbReference>
<evidence type="ECO:0000313" key="4">
    <source>
        <dbReference type="Proteomes" id="UP000289708"/>
    </source>
</evidence>
<dbReference type="GO" id="GO:0032791">
    <property type="term" value="F:lead ion binding"/>
    <property type="evidence" value="ECO:0007669"/>
    <property type="project" value="TreeGrafter"/>
</dbReference>
<name>A0A4Q0MJZ5_9HYPH</name>
<evidence type="ECO:0000256" key="1">
    <source>
        <dbReference type="SAM" id="MobiDB-lite"/>
    </source>
</evidence>
<dbReference type="CDD" id="cd00090">
    <property type="entry name" value="HTH_ARSR"/>
    <property type="match status" value="1"/>
</dbReference>
<dbReference type="OrthoDB" id="9797716at2"/>
<dbReference type="Gene3D" id="1.10.10.10">
    <property type="entry name" value="Winged helix-like DNA-binding domain superfamily/Winged helix DNA-binding domain"/>
    <property type="match status" value="1"/>
</dbReference>
<dbReference type="InterPro" id="IPR011991">
    <property type="entry name" value="ArsR-like_HTH"/>
</dbReference>
<feature type="region of interest" description="Disordered" evidence="1">
    <location>
        <begin position="223"/>
        <end position="251"/>
    </location>
</feature>
<comment type="caution">
    <text evidence="3">The sequence shown here is derived from an EMBL/GenBank/DDBJ whole genome shotgun (WGS) entry which is preliminary data.</text>
</comment>
<dbReference type="PANTHER" id="PTHR39168:SF1">
    <property type="entry name" value="TRANSCRIPTIONAL REGULATORY PROTEIN"/>
    <property type="match status" value="1"/>
</dbReference>
<evidence type="ECO:0000313" key="3">
    <source>
        <dbReference type="EMBL" id="RXF73449.1"/>
    </source>
</evidence>
<sequence>MSRTIPDPLISEAAALIGDPTRAAMLGVLLDGRARTAKELASLAGVAPATASGHIAKMTAAGLVSVASQGRHRYVRLASAEVAEILERLMALAAFARPPRRAVGAEEAAFRHARSCYDHFAGTLSVELAEALVRRDVLRRGPDGFEPTLHGERWFRALGVDVARARASSRAFARCCLDWSERRDHLAGALGAALLEALLAKGHLVRRKDGRTLDVPASGRRFFAEEIDRSPPRSAAAGRPGGEQPAEQQRA</sequence>
<gene>
    <name evidence="3" type="ORF">EK403_09620</name>
</gene>
<dbReference type="InterPro" id="IPR036388">
    <property type="entry name" value="WH-like_DNA-bd_sf"/>
</dbReference>
<dbReference type="InterPro" id="IPR036390">
    <property type="entry name" value="WH_DNA-bd_sf"/>
</dbReference>
<dbReference type="GO" id="GO:0003677">
    <property type="term" value="F:DNA binding"/>
    <property type="evidence" value="ECO:0007669"/>
    <property type="project" value="TreeGrafter"/>
</dbReference>
<dbReference type="AlphaFoldDB" id="A0A4Q0MJZ5"/>
<dbReference type="GO" id="GO:0046686">
    <property type="term" value="P:response to cadmium ion"/>
    <property type="evidence" value="ECO:0007669"/>
    <property type="project" value="TreeGrafter"/>
</dbReference>
<keyword evidence="4" id="KW-1185">Reference proteome</keyword>
<dbReference type="Pfam" id="PF12840">
    <property type="entry name" value="HTH_20"/>
    <property type="match status" value="1"/>
</dbReference>
<dbReference type="InterPro" id="IPR052543">
    <property type="entry name" value="HTH_Metal-responsive_Reg"/>
</dbReference>
<dbReference type="SMART" id="SM00418">
    <property type="entry name" value="HTH_ARSR"/>
    <property type="match status" value="1"/>
</dbReference>
<dbReference type="RefSeq" id="WP_128777280.1">
    <property type="nucleotide sequence ID" value="NZ_RYFI01000008.1"/>
</dbReference>